<protein>
    <submittedName>
        <fullName evidence="2">Peptidase M4</fullName>
    </submittedName>
</protein>
<sequence length="642" mass="70568">MATRDNDPPKGTKQAPLSVPTPPTRSLQVYAVDPSTGRNRYASNKTIVQVPWEPLDPGPTGKKIAVIDYDAGGKCYYPPIDLEDRLLLANHGLDPSEGDPRFHQQMVYAIASRTIHMFEVALGRDIHWRRADRFGDSKENNMRKQDDIHVLKLYPHAMQQANAYYSPQAHGILFGYFKADKTPQGRNLPGQLVFTCLSQDIIAHEVTHAVIDGIRTYFTEPTNPDVLAFHEGFADLCALFSHFSQYDSLIETIGRTGGLLYQTDLNPISSQTGKGQNQTGEEQKPQFTGQISSMNPLVQLAIQFGQASGSKYGLRSALGTRPNTDDYQKKLSDPHFRGSILVAAVFDAFFTVYMNRADVLFRIYRAGGSSERNDDLPAPLAQLLAGYASQTAVSFFQLCARAIDYCPPVDITFGDFLRALITVSKDIDPVDDSGVRDALMEAFRVRGIFSETASFYSEDALAWSPESDLPAVTGLVFGSPNGLTSAEKDHNGNVLREWANKNRAVLGLDPKLSLTVPSFHPVFRTKDDGRLRVEMVVEVIQSRQADFDPAVPSAGSFPFRGGVTLIIEAPQLTSGHGAVEADPPKPKVRFAIGKGMTSPSAKLREEKQRGFAMSLGMATGDTTDPAHFQANFGLVHEESRYG</sequence>
<dbReference type="AlphaFoldDB" id="A0A974AEK6"/>
<accession>A0A974AEK6</accession>
<name>A0A974AEK6_9BRAD</name>
<dbReference type="RefSeq" id="WP_176535427.1">
    <property type="nucleotide sequence ID" value="NZ_CP088023.1"/>
</dbReference>
<comment type="caution">
    <text evidence="2">The sequence shown here is derived from an EMBL/GenBank/DDBJ whole genome shotgun (WGS) entry which is preliminary data.</text>
</comment>
<evidence type="ECO:0000256" key="1">
    <source>
        <dbReference type="SAM" id="MobiDB-lite"/>
    </source>
</evidence>
<proteinExistence type="predicted"/>
<dbReference type="CDD" id="cd09598">
    <property type="entry name" value="M4_like"/>
    <property type="match status" value="1"/>
</dbReference>
<feature type="compositionally biased region" description="Basic and acidic residues" evidence="1">
    <location>
        <begin position="1"/>
        <end position="10"/>
    </location>
</feature>
<reference evidence="2" key="1">
    <citation type="submission" date="2020-06" db="EMBL/GenBank/DDBJ databases">
        <title>Whole Genome Sequence of Bradyrhizobium sp. Strain 66S1MB.</title>
        <authorList>
            <person name="Bromfield E."/>
            <person name="Cloutier S."/>
        </authorList>
    </citation>
    <scope>NUCLEOTIDE SEQUENCE</scope>
    <source>
        <strain evidence="2">66S1MB</strain>
    </source>
</reference>
<gene>
    <name evidence="2" type="ORF">HU230_41545</name>
</gene>
<feature type="region of interest" description="Disordered" evidence="1">
    <location>
        <begin position="1"/>
        <end position="26"/>
    </location>
</feature>
<dbReference type="SUPFAM" id="SSF55486">
    <property type="entry name" value="Metalloproteases ('zincins'), catalytic domain"/>
    <property type="match status" value="1"/>
</dbReference>
<evidence type="ECO:0000313" key="2">
    <source>
        <dbReference type="EMBL" id="NVL12012.1"/>
    </source>
</evidence>
<dbReference type="EMBL" id="JABWSX010000003">
    <property type="protein sequence ID" value="NVL12012.1"/>
    <property type="molecule type" value="Genomic_DNA"/>
</dbReference>
<organism evidence="2">
    <name type="scientific">Bradyrhizobium quebecense</name>
    <dbReference type="NCBI Taxonomy" id="2748629"/>
    <lineage>
        <taxon>Bacteria</taxon>
        <taxon>Pseudomonadati</taxon>
        <taxon>Pseudomonadota</taxon>
        <taxon>Alphaproteobacteria</taxon>
        <taxon>Hyphomicrobiales</taxon>
        <taxon>Nitrobacteraceae</taxon>
        <taxon>Bradyrhizobium</taxon>
    </lineage>
</organism>